<dbReference type="GO" id="GO:0051536">
    <property type="term" value="F:iron-sulfur cluster binding"/>
    <property type="evidence" value="ECO:0007669"/>
    <property type="project" value="InterPro"/>
</dbReference>
<dbReference type="InterPro" id="IPR031108">
    <property type="entry name" value="IscA_plant_cyanobact"/>
</dbReference>
<dbReference type="PANTHER" id="PTHR47265:SF1">
    <property type="entry name" value="IRON-SULFUR ASSEMBLY PROTEIN ISCA, CHLOROPLASTIC"/>
    <property type="match status" value="1"/>
</dbReference>
<accession>A0A160VDQ1</accession>
<evidence type="ECO:0000313" key="2">
    <source>
        <dbReference type="EMBL" id="CUV08538.1"/>
    </source>
</evidence>
<dbReference type="GO" id="GO:0009570">
    <property type="term" value="C:chloroplast stroma"/>
    <property type="evidence" value="ECO:0007669"/>
    <property type="project" value="TreeGrafter"/>
</dbReference>
<feature type="domain" description="Core" evidence="1">
    <location>
        <begin position="16"/>
        <end position="116"/>
    </location>
</feature>
<sequence length="121" mass="13529">MSTKEKELKEFTAAAISVTPRASERIKKSMKIEDKENWGLRMSVEQGGCSGMSYKMSFDEKRGKQDKVFESSGLTIFCDINSWLYVRGIEVDFSDDMLNGGFKIQNPNANRSCGCGTSFSV</sequence>
<dbReference type="Pfam" id="PF01521">
    <property type="entry name" value="Fe-S_biosyn"/>
    <property type="match status" value="1"/>
</dbReference>
<dbReference type="SUPFAM" id="SSF89360">
    <property type="entry name" value="HesB-like domain"/>
    <property type="match status" value="1"/>
</dbReference>
<dbReference type="GO" id="GO:0030674">
    <property type="term" value="F:protein-macromolecule adaptor activity"/>
    <property type="evidence" value="ECO:0007669"/>
    <property type="project" value="TreeGrafter"/>
</dbReference>
<organism evidence="2">
    <name type="scientific">hydrothermal vent metagenome</name>
    <dbReference type="NCBI Taxonomy" id="652676"/>
    <lineage>
        <taxon>unclassified sequences</taxon>
        <taxon>metagenomes</taxon>
        <taxon>ecological metagenomes</taxon>
    </lineage>
</organism>
<name>A0A160VDQ1_9ZZZZ</name>
<dbReference type="PROSITE" id="PS01152">
    <property type="entry name" value="HESB"/>
    <property type="match status" value="1"/>
</dbReference>
<dbReference type="AlphaFoldDB" id="A0A160VDQ1"/>
<evidence type="ECO:0000259" key="1">
    <source>
        <dbReference type="Pfam" id="PF01521"/>
    </source>
</evidence>
<reference evidence="2" key="1">
    <citation type="submission" date="2015-10" db="EMBL/GenBank/DDBJ databases">
        <authorList>
            <person name="Gilbert D.G."/>
        </authorList>
    </citation>
    <scope>NUCLEOTIDE SEQUENCE</scope>
</reference>
<protein>
    <submittedName>
        <fullName evidence="2">Probable iron binding protein from the HesB_IscA_SufA family</fullName>
    </submittedName>
</protein>
<dbReference type="InterPro" id="IPR017870">
    <property type="entry name" value="FeS_cluster_insertion_CS"/>
</dbReference>
<dbReference type="PANTHER" id="PTHR47265">
    <property type="entry name" value="IRON-SULFUR ASSEMBLY PROTEIN ISCA, CHLOROPLASTIC"/>
    <property type="match status" value="1"/>
</dbReference>
<gene>
    <name evidence="2" type="ORF">MGWOODY_Mmi1637</name>
</gene>
<dbReference type="InterPro" id="IPR016092">
    <property type="entry name" value="ATAP"/>
</dbReference>
<dbReference type="Gene3D" id="2.60.300.12">
    <property type="entry name" value="HesB-like domain"/>
    <property type="match status" value="1"/>
</dbReference>
<dbReference type="NCBIfam" id="TIGR00049">
    <property type="entry name" value="iron-sulfur cluster assembly accessory protein"/>
    <property type="match status" value="1"/>
</dbReference>
<proteinExistence type="predicted"/>
<dbReference type="GO" id="GO:0016226">
    <property type="term" value="P:iron-sulfur cluster assembly"/>
    <property type="evidence" value="ECO:0007669"/>
    <property type="project" value="InterPro"/>
</dbReference>
<dbReference type="InterPro" id="IPR000361">
    <property type="entry name" value="ATAP_core_dom"/>
</dbReference>
<dbReference type="EMBL" id="FAXC01000082">
    <property type="protein sequence ID" value="CUV08538.1"/>
    <property type="molecule type" value="Genomic_DNA"/>
</dbReference>
<dbReference type="InterPro" id="IPR035903">
    <property type="entry name" value="HesB-like_dom_sf"/>
</dbReference>